<evidence type="ECO:0000256" key="1">
    <source>
        <dbReference type="SAM" id="MobiDB-lite"/>
    </source>
</evidence>
<feature type="non-terminal residue" evidence="2">
    <location>
        <position position="98"/>
    </location>
</feature>
<reference evidence="2" key="1">
    <citation type="journal article" date="2014" name="Front. Microbiol.">
        <title>High frequency of phylogenetically diverse reductive dehalogenase-homologous genes in deep subseafloor sedimentary metagenomes.</title>
        <authorList>
            <person name="Kawai M."/>
            <person name="Futagami T."/>
            <person name="Toyoda A."/>
            <person name="Takaki Y."/>
            <person name="Nishi S."/>
            <person name="Hori S."/>
            <person name="Arai W."/>
            <person name="Tsubouchi T."/>
            <person name="Morono Y."/>
            <person name="Uchiyama I."/>
            <person name="Ito T."/>
            <person name="Fujiyama A."/>
            <person name="Inagaki F."/>
            <person name="Takami H."/>
        </authorList>
    </citation>
    <scope>NUCLEOTIDE SEQUENCE</scope>
    <source>
        <strain evidence="2">Expedition CK06-06</strain>
    </source>
</reference>
<sequence length="98" mass="11120">ADAKGNSEELKGFEVWPTIRMARRRGDLMGKKKGSKGGTPRTQPLSWAEIEHLKKDNKELQLMLNSIAYRTVFTRDVLEESGKRLHKRGKMTPAIAQV</sequence>
<feature type="non-terminal residue" evidence="2">
    <location>
        <position position="1"/>
    </location>
</feature>
<dbReference type="AlphaFoldDB" id="X1E6M8"/>
<name>X1E6M8_9ZZZZ</name>
<feature type="region of interest" description="Disordered" evidence="1">
    <location>
        <begin position="24"/>
        <end position="44"/>
    </location>
</feature>
<comment type="caution">
    <text evidence="2">The sequence shown here is derived from an EMBL/GenBank/DDBJ whole genome shotgun (WGS) entry which is preliminary data.</text>
</comment>
<accession>X1E6M8</accession>
<protein>
    <submittedName>
        <fullName evidence="2">Uncharacterized protein</fullName>
    </submittedName>
</protein>
<proteinExistence type="predicted"/>
<organism evidence="2">
    <name type="scientific">marine sediment metagenome</name>
    <dbReference type="NCBI Taxonomy" id="412755"/>
    <lineage>
        <taxon>unclassified sequences</taxon>
        <taxon>metagenomes</taxon>
        <taxon>ecological metagenomes</taxon>
    </lineage>
</organism>
<dbReference type="EMBL" id="BART01040324">
    <property type="protein sequence ID" value="GAH28232.1"/>
    <property type="molecule type" value="Genomic_DNA"/>
</dbReference>
<gene>
    <name evidence="2" type="ORF">S01H4_65715</name>
</gene>
<evidence type="ECO:0000313" key="2">
    <source>
        <dbReference type="EMBL" id="GAH28232.1"/>
    </source>
</evidence>